<evidence type="ECO:0000256" key="10">
    <source>
        <dbReference type="ARBA" id="ARBA00022842"/>
    </source>
</evidence>
<keyword evidence="9" id="KW-0106">Calcium</keyword>
<dbReference type="SUPFAM" id="SSF53300">
    <property type="entry name" value="vWA-like"/>
    <property type="match status" value="1"/>
</dbReference>
<dbReference type="GO" id="GO:0009615">
    <property type="term" value="P:response to virus"/>
    <property type="evidence" value="ECO:0007669"/>
    <property type="project" value="Ensembl"/>
</dbReference>
<feature type="disulfide bond" evidence="17">
    <location>
        <begin position="665"/>
        <end position="712"/>
    </location>
</feature>
<dbReference type="Pfam" id="PF17205">
    <property type="entry name" value="PSI_integrin"/>
    <property type="match status" value="1"/>
</dbReference>
<dbReference type="GeneID" id="113440157"/>
<dbReference type="GO" id="GO:0001570">
    <property type="term" value="P:vasculogenesis"/>
    <property type="evidence" value="ECO:0007669"/>
    <property type="project" value="Ensembl"/>
</dbReference>
<dbReference type="Gene3D" id="3.40.50.410">
    <property type="entry name" value="von Willebrand factor, type A domain"/>
    <property type="match status" value="1"/>
</dbReference>
<feature type="disulfide bond" evidence="17">
    <location>
        <begin position="630"/>
        <end position="639"/>
    </location>
</feature>
<dbReference type="SUPFAM" id="SSF57196">
    <property type="entry name" value="EGF/Laminin"/>
    <property type="match status" value="2"/>
</dbReference>
<comment type="subcellular location">
    <subcellularLocation>
        <location evidence="1 18">Cell membrane</location>
        <topology evidence="1 18">Single-pass type I membrane protein</topology>
    </subcellularLocation>
</comment>
<dbReference type="GO" id="GO:0007179">
    <property type="term" value="P:transforming growth factor beta receptor signaling pathway"/>
    <property type="evidence" value="ECO:0007669"/>
    <property type="project" value="Ensembl"/>
</dbReference>
<gene>
    <name evidence="21" type="primary">ITGB8</name>
</gene>
<keyword evidence="4" id="KW-0245">EGF-like domain</keyword>
<dbReference type="GO" id="GO:0098609">
    <property type="term" value="P:cell-cell adhesion"/>
    <property type="evidence" value="ECO:0007669"/>
    <property type="project" value="TreeGrafter"/>
</dbReference>
<proteinExistence type="inferred from homology"/>
<dbReference type="RefSeq" id="XP_026562166.1">
    <property type="nucleotide sequence ID" value="XM_026706381.1"/>
</dbReference>
<keyword evidence="14 19" id="KW-0472">Membrane</keyword>
<keyword evidence="8" id="KW-0677">Repeat</keyword>
<dbReference type="GO" id="GO:0009986">
    <property type="term" value="C:cell surface"/>
    <property type="evidence" value="ECO:0007669"/>
    <property type="project" value="Ensembl"/>
</dbReference>
<evidence type="ECO:0000256" key="18">
    <source>
        <dbReference type="RuleBase" id="RU000633"/>
    </source>
</evidence>
<evidence type="ECO:0000256" key="16">
    <source>
        <dbReference type="ARBA" id="ARBA00023180"/>
    </source>
</evidence>
<evidence type="ECO:0000256" key="8">
    <source>
        <dbReference type="ARBA" id="ARBA00022737"/>
    </source>
</evidence>
<dbReference type="Gene3D" id="2.10.25.10">
    <property type="entry name" value="Laminin"/>
    <property type="match status" value="3"/>
</dbReference>
<dbReference type="InterPro" id="IPR036465">
    <property type="entry name" value="vWFA_dom_sf"/>
</dbReference>
<evidence type="ECO:0000313" key="21">
    <source>
        <dbReference type="Ensembl" id="ENSPTXP00000019894.1"/>
    </source>
</evidence>
<feature type="disulfide bond" evidence="17">
    <location>
        <begin position="105"/>
        <end position="526"/>
    </location>
</feature>
<dbReference type="FunFam" id="3.40.50.410:FF:000002">
    <property type="entry name" value="Integrin beta"/>
    <property type="match status" value="1"/>
</dbReference>
<dbReference type="Gene3D" id="3.30.1680.10">
    <property type="entry name" value="ligand-binding face of the semaphorins, domain 2"/>
    <property type="match status" value="1"/>
</dbReference>
<evidence type="ECO:0000256" key="14">
    <source>
        <dbReference type="ARBA" id="ARBA00023136"/>
    </source>
</evidence>
<dbReference type="Pfam" id="PF23105">
    <property type="entry name" value="EGF_integrin"/>
    <property type="match status" value="1"/>
</dbReference>
<dbReference type="GO" id="GO:0005178">
    <property type="term" value="F:integrin binding"/>
    <property type="evidence" value="ECO:0007669"/>
    <property type="project" value="TreeGrafter"/>
</dbReference>
<keyword evidence="16" id="KW-0325">Glycoprotein</keyword>
<dbReference type="InterPro" id="IPR033760">
    <property type="entry name" value="Integrin_beta_N"/>
</dbReference>
<dbReference type="GO" id="GO:1990430">
    <property type="term" value="F:extracellular matrix protein binding"/>
    <property type="evidence" value="ECO:0007669"/>
    <property type="project" value="Ensembl"/>
</dbReference>
<dbReference type="FunFam" id="2.10.25.10:FF:000043">
    <property type="entry name" value="Integrin beta"/>
    <property type="match status" value="1"/>
</dbReference>
<dbReference type="GO" id="GO:0007229">
    <property type="term" value="P:integrin-mediated signaling pathway"/>
    <property type="evidence" value="ECO:0007669"/>
    <property type="project" value="UniProtKB-KW"/>
</dbReference>
<evidence type="ECO:0000256" key="7">
    <source>
        <dbReference type="ARBA" id="ARBA00022729"/>
    </source>
</evidence>
<dbReference type="SMART" id="SM00187">
    <property type="entry name" value="INB"/>
    <property type="match status" value="1"/>
</dbReference>
<evidence type="ECO:0000256" key="19">
    <source>
        <dbReference type="SAM" id="Phobius"/>
    </source>
</evidence>
<feature type="disulfide bond" evidence="17">
    <location>
        <begin position="623"/>
        <end position="628"/>
    </location>
</feature>
<accession>A0A670Z9J7</accession>
<dbReference type="GO" id="GO:0061520">
    <property type="term" value="P:Langerhans cell differentiation"/>
    <property type="evidence" value="ECO:0007669"/>
    <property type="project" value="Ensembl"/>
</dbReference>
<dbReference type="CTD" id="3696"/>
<evidence type="ECO:0000313" key="22">
    <source>
        <dbReference type="Proteomes" id="UP000472273"/>
    </source>
</evidence>
<keyword evidence="7" id="KW-0732">Signal</keyword>
<feature type="disulfide bond" evidence="17">
    <location>
        <begin position="582"/>
        <end position="587"/>
    </location>
</feature>
<dbReference type="PRINTS" id="PR01186">
    <property type="entry name" value="INTEGRINB"/>
</dbReference>
<dbReference type="GO" id="GO:0033627">
    <property type="term" value="P:cell adhesion mediated by integrin"/>
    <property type="evidence" value="ECO:0007669"/>
    <property type="project" value="TreeGrafter"/>
</dbReference>
<dbReference type="PROSITE" id="PS52047">
    <property type="entry name" value="I_EGF_2"/>
    <property type="match status" value="1"/>
</dbReference>
<evidence type="ECO:0000256" key="4">
    <source>
        <dbReference type="ARBA" id="ARBA00022536"/>
    </source>
</evidence>
<feature type="disulfide bond" evidence="17">
    <location>
        <begin position="464"/>
        <end position="476"/>
    </location>
</feature>
<dbReference type="AlphaFoldDB" id="A0A670Z9J7"/>
<dbReference type="GO" id="GO:0016477">
    <property type="term" value="P:cell migration"/>
    <property type="evidence" value="ECO:0007669"/>
    <property type="project" value="Ensembl"/>
</dbReference>
<evidence type="ECO:0000256" key="12">
    <source>
        <dbReference type="ARBA" id="ARBA00022989"/>
    </source>
</evidence>
<dbReference type="Ensembl" id="ENSPTXT00000020499.1">
    <property type="protein sequence ID" value="ENSPTXP00000019894.1"/>
    <property type="gene ID" value="ENSPTXG00000013766.1"/>
</dbReference>
<dbReference type="InterPro" id="IPR032695">
    <property type="entry name" value="Integrin_dom_sf"/>
</dbReference>
<dbReference type="OMA" id="NCRRGPA"/>
<feature type="disulfide bond" evidence="17">
    <location>
        <begin position="323"/>
        <end position="364"/>
    </location>
</feature>
<sequence length="820" mass="91354">MRPRCPSGSAASYLRLGGVGGTSSPCRLPRGLYRVRDSATSFCAESVLDLRGKQNCIMWISLLAFLTVGLLSLQKCQRHPGPVLGMSRLLAVIVPGSGQRSDSRCVISNAATCTACLAVGPECGWCVEEDFMAGTKLKQRCDIVLHLIQRGCKPDFIESPKVDVIVPNNEANIQVIPGEASVHLRPGSEASFMLKVRPLEKYPVDLYYLVDVSASMHRHIERLNSVGFELSQKMENISIDLQLGFGSYVDKTVSPYISIHPKRIHNQCSDYELDCMPPHGFIHVLSLTDKISEFRSVINKQKISGNIDTPEGGFDAVLQAVVCQSHIGWRKEAKRLLLMMTDQTSHLALDSKLAGIVIPNDGKCHLKENMYIKANSMEYPSLGQLSEKLVDNNINVIFAVQGSQYHWYKDLLPLLPGTVAKQIESETANLGDLVVEAYKKLLSEVKIQVDNTLKDIHVKVTAICPDGSRKMGSEGCKNVKSSTEVFFNISIAMKECGTIGRRNHMMIKPLGFNESSRINIHKRCACQCEDSAKHKKICINETPHEDEVSPCKDGICGSSEKLSSEQCKKQQDHHLCSGQGECVHGKCVCYKNKYGTIYGKYCEKDDFSCPYYLGNLCAGNGECEAGKCKCFRGWEGDRCQCALSLQKHCMNPNGQICSKRGTCVCGKCKCADPNSLGRLCEFCPSCRKVCSDMRNCESCRHFNSSHNTLGQCKTTCNYRMHYLEISECLSDDPSYFRIFFIIFIITFLIGLLKVCIIRQIIVYCDHSRIKSSAGYRVPAAKKDKTFLPTVCAKTVTYRRDKPEEINIDRRQVNEAFKCSS</sequence>
<dbReference type="PIRSF" id="PIRSF002512">
    <property type="entry name" value="Integrin_B"/>
    <property type="match status" value="1"/>
</dbReference>
<keyword evidence="10" id="KW-0460">Magnesium</keyword>
<evidence type="ECO:0000256" key="1">
    <source>
        <dbReference type="ARBA" id="ARBA00004251"/>
    </source>
</evidence>
<keyword evidence="5 18" id="KW-0812">Transmembrane</keyword>
<dbReference type="GO" id="GO:0005925">
    <property type="term" value="C:focal adhesion"/>
    <property type="evidence" value="ECO:0007669"/>
    <property type="project" value="TreeGrafter"/>
</dbReference>
<evidence type="ECO:0000256" key="2">
    <source>
        <dbReference type="ARBA" id="ARBA00007449"/>
    </source>
</evidence>
<dbReference type="Gene3D" id="2.60.40.1510">
    <property type="entry name" value="ntegrin, alpha v. Chain A, domain 3"/>
    <property type="match status" value="1"/>
</dbReference>
<dbReference type="GO" id="GO:0010629">
    <property type="term" value="P:negative regulation of gene expression"/>
    <property type="evidence" value="ECO:0007669"/>
    <property type="project" value="Ensembl"/>
</dbReference>
<comment type="similarity">
    <text evidence="2 18">Belongs to the integrin beta chain family.</text>
</comment>
<feature type="disulfide bond" evidence="17">
    <location>
        <begin position="690"/>
        <end position="699"/>
    </location>
</feature>
<dbReference type="FunFam" id="2.60.40.1510:FF:000010">
    <property type="entry name" value="Integrin beta"/>
    <property type="match status" value="1"/>
</dbReference>
<feature type="disulfide bond" evidence="17">
    <location>
        <begin position="524"/>
        <end position="528"/>
    </location>
</feature>
<evidence type="ECO:0000256" key="9">
    <source>
        <dbReference type="ARBA" id="ARBA00022837"/>
    </source>
</evidence>
<dbReference type="InterPro" id="IPR000742">
    <property type="entry name" value="EGF"/>
</dbReference>
<dbReference type="GO" id="GO:0010628">
    <property type="term" value="P:positive regulation of gene expression"/>
    <property type="evidence" value="ECO:0007669"/>
    <property type="project" value="Ensembl"/>
</dbReference>
<keyword evidence="3" id="KW-1003">Cell membrane</keyword>
<reference evidence="21" key="2">
    <citation type="submission" date="2025-09" db="UniProtKB">
        <authorList>
            <consortium name="Ensembl"/>
        </authorList>
    </citation>
    <scope>IDENTIFICATION</scope>
</reference>
<feature type="domain" description="EGF-like" evidence="20">
    <location>
        <begin position="628"/>
        <end position="639"/>
    </location>
</feature>
<dbReference type="InterPro" id="IPR002369">
    <property type="entry name" value="Integrin_bsu_VWA"/>
</dbReference>
<dbReference type="InterPro" id="IPR016201">
    <property type="entry name" value="PSI"/>
</dbReference>
<keyword evidence="6" id="KW-0479">Metal-binding</keyword>
<dbReference type="PANTHER" id="PTHR10082">
    <property type="entry name" value="INTEGRIN BETA SUBUNIT"/>
    <property type="match status" value="1"/>
</dbReference>
<evidence type="ECO:0000256" key="13">
    <source>
        <dbReference type="ARBA" id="ARBA00023037"/>
    </source>
</evidence>
<dbReference type="GO" id="GO:0045766">
    <property type="term" value="P:positive regulation of angiogenesis"/>
    <property type="evidence" value="ECO:0007669"/>
    <property type="project" value="Ensembl"/>
</dbReference>
<feature type="disulfide bond" evidence="17">
    <location>
        <begin position="268"/>
        <end position="275"/>
    </location>
</feature>
<dbReference type="GO" id="GO:0060022">
    <property type="term" value="P:hard palate development"/>
    <property type="evidence" value="ECO:0007669"/>
    <property type="project" value="Ensembl"/>
</dbReference>
<dbReference type="FunFam" id="3.30.1680.10:FF:000002">
    <property type="entry name" value="Integrin beta"/>
    <property type="match status" value="1"/>
</dbReference>
<reference evidence="21" key="1">
    <citation type="submission" date="2025-08" db="UniProtKB">
        <authorList>
            <consortium name="Ensembl"/>
        </authorList>
    </citation>
    <scope>IDENTIFICATION</scope>
</reference>
<keyword evidence="22" id="KW-1185">Reference proteome</keyword>
<name>A0A670Z9J7_PSETE</name>
<dbReference type="InterPro" id="IPR057073">
    <property type="entry name" value="EGF_integrin_2"/>
</dbReference>
<dbReference type="GO" id="GO:0051216">
    <property type="term" value="P:cartilage development"/>
    <property type="evidence" value="ECO:0007669"/>
    <property type="project" value="Ensembl"/>
</dbReference>
<evidence type="ECO:0000259" key="20">
    <source>
        <dbReference type="PROSITE" id="PS00022"/>
    </source>
</evidence>
<organism evidence="21 22">
    <name type="scientific">Pseudonaja textilis</name>
    <name type="common">Eastern brown snake</name>
    <dbReference type="NCBI Taxonomy" id="8673"/>
    <lineage>
        <taxon>Eukaryota</taxon>
        <taxon>Metazoa</taxon>
        <taxon>Chordata</taxon>
        <taxon>Craniata</taxon>
        <taxon>Vertebrata</taxon>
        <taxon>Euteleostomi</taxon>
        <taxon>Lepidosauria</taxon>
        <taxon>Squamata</taxon>
        <taxon>Bifurcata</taxon>
        <taxon>Unidentata</taxon>
        <taxon>Episquamata</taxon>
        <taxon>Toxicofera</taxon>
        <taxon>Serpentes</taxon>
        <taxon>Colubroidea</taxon>
        <taxon>Elapidae</taxon>
        <taxon>Hydrophiinae</taxon>
        <taxon>Pseudonaja</taxon>
    </lineage>
</organism>
<evidence type="ECO:0000256" key="15">
    <source>
        <dbReference type="ARBA" id="ARBA00023157"/>
    </source>
</evidence>
<dbReference type="KEGG" id="ptex:113440157"/>
<dbReference type="SUPFAM" id="SSF69179">
    <property type="entry name" value="Integrin domains"/>
    <property type="match status" value="1"/>
</dbReference>
<dbReference type="SMART" id="SM00423">
    <property type="entry name" value="PSI"/>
    <property type="match status" value="1"/>
</dbReference>
<dbReference type="Pfam" id="PF07974">
    <property type="entry name" value="EGF_2"/>
    <property type="match status" value="2"/>
</dbReference>
<dbReference type="GO" id="GO:0046872">
    <property type="term" value="F:metal ion binding"/>
    <property type="evidence" value="ECO:0007669"/>
    <property type="project" value="UniProtKB-KW"/>
</dbReference>
<dbReference type="Proteomes" id="UP000472273">
    <property type="component" value="Unplaced"/>
</dbReference>
<dbReference type="InterPro" id="IPR015812">
    <property type="entry name" value="Integrin_bsu"/>
</dbReference>
<feature type="disulfide bond" evidence="17">
    <location>
        <begin position="589"/>
        <end position="602"/>
    </location>
</feature>
<dbReference type="InterPro" id="IPR013111">
    <property type="entry name" value="EGF_extracell"/>
</dbReference>
<dbReference type="GeneTree" id="ENSGT01150000286919"/>
<feature type="disulfide bond" evidence="17">
    <location>
        <begin position="126"/>
        <end position="141"/>
    </location>
</feature>
<feature type="disulfide bond" evidence="17">
    <location>
        <begin position="670"/>
        <end position="680"/>
    </location>
</feature>
<evidence type="ECO:0000256" key="5">
    <source>
        <dbReference type="ARBA" id="ARBA00022692"/>
    </source>
</evidence>
<dbReference type="PANTHER" id="PTHR10082:SF9">
    <property type="entry name" value="INTEGRIN BETA-8"/>
    <property type="match status" value="1"/>
</dbReference>
<dbReference type="OrthoDB" id="410592at2759"/>
<keyword evidence="13 18" id="KW-0401">Integrin</keyword>
<feature type="disulfide bond" evidence="17">
    <location>
        <begin position="663"/>
        <end position="668"/>
    </location>
</feature>
<keyword evidence="11 18" id="KW-0130">Cell adhesion</keyword>
<feature type="disulfide bond" evidence="17">
    <location>
        <begin position="113"/>
        <end position="123"/>
    </location>
</feature>
<keyword evidence="12 19" id="KW-1133">Transmembrane helix</keyword>
<dbReference type="Pfam" id="PF00362">
    <property type="entry name" value="Integrin_beta"/>
    <property type="match status" value="1"/>
</dbReference>
<protein>
    <recommendedName>
        <fullName evidence="18">Integrin beta</fullName>
    </recommendedName>
</protein>
<dbReference type="GO" id="GO:0043379">
    <property type="term" value="P:memory T cell differentiation"/>
    <property type="evidence" value="ECO:0007669"/>
    <property type="project" value="Ensembl"/>
</dbReference>
<evidence type="ECO:0000256" key="17">
    <source>
        <dbReference type="PIRSR" id="PIRSR002512-1"/>
    </source>
</evidence>
<feature type="disulfide bond" evidence="17">
    <location>
        <begin position="116"/>
        <end position="152"/>
    </location>
</feature>
<evidence type="ECO:0000256" key="11">
    <source>
        <dbReference type="ARBA" id="ARBA00022889"/>
    </source>
</evidence>
<evidence type="ECO:0000256" key="3">
    <source>
        <dbReference type="ARBA" id="ARBA00022475"/>
    </source>
</evidence>
<dbReference type="SUPFAM" id="SSF103575">
    <property type="entry name" value="Plexin repeat"/>
    <property type="match status" value="1"/>
</dbReference>
<dbReference type="FunFam" id="2.10.25.10:FF:000076">
    <property type="entry name" value="Integrin beta"/>
    <property type="match status" value="1"/>
</dbReference>
<evidence type="ECO:0000256" key="6">
    <source>
        <dbReference type="ARBA" id="ARBA00022723"/>
    </source>
</evidence>
<keyword evidence="15 17" id="KW-1015">Disulfide bond</keyword>
<dbReference type="GO" id="GO:0034686">
    <property type="term" value="C:integrin alphav-beta8 complex"/>
    <property type="evidence" value="ECO:0007669"/>
    <property type="project" value="Ensembl"/>
</dbReference>
<dbReference type="PROSITE" id="PS00022">
    <property type="entry name" value="EGF_1"/>
    <property type="match status" value="1"/>
</dbReference>
<feature type="transmembrane region" description="Helical" evidence="19">
    <location>
        <begin position="735"/>
        <end position="756"/>
    </location>
</feature>
<dbReference type="GO" id="GO:0001573">
    <property type="term" value="P:ganglioside metabolic process"/>
    <property type="evidence" value="ECO:0007669"/>
    <property type="project" value="Ensembl"/>
</dbReference>